<reference evidence="2" key="2">
    <citation type="submission" date="2021-01" db="EMBL/GenBank/DDBJ databases">
        <authorList>
            <person name="Kang M."/>
        </authorList>
    </citation>
    <scope>NUCLEOTIDE SEQUENCE</scope>
    <source>
        <strain evidence="2">KACC 17527</strain>
    </source>
</reference>
<feature type="compositionally biased region" description="Polar residues" evidence="1">
    <location>
        <begin position="19"/>
        <end position="32"/>
    </location>
</feature>
<evidence type="ECO:0000313" key="3">
    <source>
        <dbReference type="Proteomes" id="UP000630528"/>
    </source>
</evidence>
<accession>A0A934WLB4</accession>
<comment type="caution">
    <text evidence="2">The sequence shown here is derived from an EMBL/GenBank/DDBJ whole genome shotgun (WGS) entry which is preliminary data.</text>
</comment>
<organism evidence="2 3">
    <name type="scientific">Ramlibacter ginsenosidimutans</name>
    <dbReference type="NCBI Taxonomy" id="502333"/>
    <lineage>
        <taxon>Bacteria</taxon>
        <taxon>Pseudomonadati</taxon>
        <taxon>Pseudomonadota</taxon>
        <taxon>Betaproteobacteria</taxon>
        <taxon>Burkholderiales</taxon>
        <taxon>Comamonadaceae</taxon>
        <taxon>Ramlibacter</taxon>
    </lineage>
</organism>
<dbReference type="AlphaFoldDB" id="A0A934WLB4"/>
<reference evidence="2" key="1">
    <citation type="journal article" date="2012" name="J. Microbiol. Biotechnol.">
        <title>Ramlibacter ginsenosidimutans sp. nov., with ginsenoside-converting activity.</title>
        <authorList>
            <person name="Wang L."/>
            <person name="An D.S."/>
            <person name="Kim S.G."/>
            <person name="Jin F.X."/>
            <person name="Kim S.C."/>
            <person name="Lee S.T."/>
            <person name="Im W.T."/>
        </authorList>
    </citation>
    <scope>NUCLEOTIDE SEQUENCE</scope>
    <source>
        <strain evidence="2">KACC 17527</strain>
    </source>
</reference>
<feature type="compositionally biased region" description="Basic and acidic residues" evidence="1">
    <location>
        <begin position="33"/>
        <end position="43"/>
    </location>
</feature>
<feature type="region of interest" description="Disordered" evidence="1">
    <location>
        <begin position="1"/>
        <end position="116"/>
    </location>
</feature>
<protein>
    <submittedName>
        <fullName evidence="2">Uncharacterized protein</fullName>
    </submittedName>
</protein>
<dbReference type="RefSeq" id="WP_201166729.1">
    <property type="nucleotide sequence ID" value="NZ_JAEPWM010000001.1"/>
</dbReference>
<name>A0A934WLB4_9BURK</name>
<keyword evidence="3" id="KW-1185">Reference proteome</keyword>
<evidence type="ECO:0000313" key="2">
    <source>
        <dbReference type="EMBL" id="MBK6005391.1"/>
    </source>
</evidence>
<feature type="compositionally biased region" description="Basic and acidic residues" evidence="1">
    <location>
        <begin position="1"/>
        <end position="14"/>
    </location>
</feature>
<evidence type="ECO:0000256" key="1">
    <source>
        <dbReference type="SAM" id="MobiDB-lite"/>
    </source>
</evidence>
<feature type="compositionally biased region" description="Basic and acidic residues" evidence="1">
    <location>
        <begin position="71"/>
        <end position="86"/>
    </location>
</feature>
<dbReference type="Proteomes" id="UP000630528">
    <property type="component" value="Unassembled WGS sequence"/>
</dbReference>
<sequence>MSQTPRKEERHDEALPPSRGSTVSAQGETQSPKAREPFEHDESADSQAADSASNREMGKIAHDAQVSGEQDTSRAQESDATYHRLQQESAPAPQDKVNQNQGGDVAGRGRGTAPRR</sequence>
<dbReference type="EMBL" id="JAEPWM010000001">
    <property type="protein sequence ID" value="MBK6005391.1"/>
    <property type="molecule type" value="Genomic_DNA"/>
</dbReference>
<proteinExistence type="predicted"/>
<gene>
    <name evidence="2" type="ORF">JJB11_04755</name>
</gene>